<feature type="domain" description="GGDEF" evidence="3">
    <location>
        <begin position="179"/>
        <end position="312"/>
    </location>
</feature>
<dbReference type="InterPro" id="IPR050469">
    <property type="entry name" value="Diguanylate_Cyclase"/>
</dbReference>
<accession>A0A369KWV2</accession>
<keyword evidence="5" id="KW-1185">Reference proteome</keyword>
<dbReference type="PROSITE" id="PS50887">
    <property type="entry name" value="GGDEF"/>
    <property type="match status" value="1"/>
</dbReference>
<dbReference type="Pfam" id="PF08448">
    <property type="entry name" value="PAS_4"/>
    <property type="match status" value="1"/>
</dbReference>
<dbReference type="PANTHER" id="PTHR45138">
    <property type="entry name" value="REGULATORY COMPONENTS OF SENSORY TRANSDUCTION SYSTEM"/>
    <property type="match status" value="1"/>
</dbReference>
<dbReference type="InterPro" id="IPR000160">
    <property type="entry name" value="GGDEF_dom"/>
</dbReference>
<dbReference type="SMART" id="SM00267">
    <property type="entry name" value="GGDEF"/>
    <property type="match status" value="1"/>
</dbReference>
<dbReference type="InterPro" id="IPR013656">
    <property type="entry name" value="PAS_4"/>
</dbReference>
<dbReference type="PANTHER" id="PTHR45138:SF9">
    <property type="entry name" value="DIGUANYLATE CYCLASE DGCM-RELATED"/>
    <property type="match status" value="1"/>
</dbReference>
<dbReference type="RefSeq" id="WP_338636970.1">
    <property type="nucleotide sequence ID" value="NZ_CP146516.1"/>
</dbReference>
<evidence type="ECO:0000256" key="1">
    <source>
        <dbReference type="ARBA" id="ARBA00012528"/>
    </source>
</evidence>
<organism evidence="4 5">
    <name type="scientific">Spirobacillus cienkowskii</name>
    <dbReference type="NCBI Taxonomy" id="495820"/>
    <lineage>
        <taxon>Bacteria</taxon>
        <taxon>Pseudomonadati</taxon>
        <taxon>Bdellovibrionota</taxon>
        <taxon>Oligoflexia</taxon>
        <taxon>Silvanigrellales</taxon>
        <taxon>Spirobacillus</taxon>
    </lineage>
</organism>
<dbReference type="EC" id="2.7.7.65" evidence="1"/>
<dbReference type="GO" id="GO:0052621">
    <property type="term" value="F:diguanylate cyclase activity"/>
    <property type="evidence" value="ECO:0007669"/>
    <property type="project" value="UniProtKB-EC"/>
</dbReference>
<dbReference type="InterPro" id="IPR043128">
    <property type="entry name" value="Rev_trsase/Diguanyl_cyclase"/>
</dbReference>
<gene>
    <name evidence="4" type="ORF">DCC88_06430</name>
</gene>
<evidence type="ECO:0000313" key="5">
    <source>
        <dbReference type="Proteomes" id="UP000253934"/>
    </source>
</evidence>
<dbReference type="SUPFAM" id="SSF55073">
    <property type="entry name" value="Nucleotide cyclase"/>
    <property type="match status" value="1"/>
</dbReference>
<dbReference type="EMBL" id="QOVW01000065">
    <property type="protein sequence ID" value="RDB36213.1"/>
    <property type="molecule type" value="Genomic_DNA"/>
</dbReference>
<dbReference type="Pfam" id="PF00990">
    <property type="entry name" value="GGDEF"/>
    <property type="match status" value="1"/>
</dbReference>
<dbReference type="CDD" id="cd01949">
    <property type="entry name" value="GGDEF"/>
    <property type="match status" value="1"/>
</dbReference>
<dbReference type="InterPro" id="IPR029787">
    <property type="entry name" value="Nucleotide_cyclase"/>
</dbReference>
<comment type="caution">
    <text evidence="4">The sequence shown here is derived from an EMBL/GenBank/DDBJ whole genome shotgun (WGS) entry which is preliminary data.</text>
</comment>
<dbReference type="NCBIfam" id="TIGR00254">
    <property type="entry name" value="GGDEF"/>
    <property type="match status" value="1"/>
</dbReference>
<proteinExistence type="predicted"/>
<dbReference type="AlphaFoldDB" id="A0A369KWV2"/>
<dbReference type="Gene3D" id="3.30.70.270">
    <property type="match status" value="1"/>
</dbReference>
<dbReference type="FunFam" id="3.30.70.270:FF:000001">
    <property type="entry name" value="Diguanylate cyclase domain protein"/>
    <property type="match status" value="1"/>
</dbReference>
<dbReference type="Gene3D" id="3.30.450.20">
    <property type="entry name" value="PAS domain"/>
    <property type="match status" value="1"/>
</dbReference>
<evidence type="ECO:0000259" key="3">
    <source>
        <dbReference type="PROSITE" id="PS50887"/>
    </source>
</evidence>
<dbReference type="GO" id="GO:0043709">
    <property type="term" value="P:cell adhesion involved in single-species biofilm formation"/>
    <property type="evidence" value="ECO:0007669"/>
    <property type="project" value="TreeGrafter"/>
</dbReference>
<dbReference type="GO" id="GO:1902201">
    <property type="term" value="P:negative regulation of bacterial-type flagellum-dependent cell motility"/>
    <property type="evidence" value="ECO:0007669"/>
    <property type="project" value="TreeGrafter"/>
</dbReference>
<reference evidence="4" key="1">
    <citation type="submission" date="2018-04" db="EMBL/GenBank/DDBJ databases">
        <title>Draft genome sequence of the Candidatus Spirobacillus cienkowskii, a pathogen of freshwater Daphnia species, reconstructed from hemolymph metagenomic reads.</title>
        <authorList>
            <person name="Bresciani L."/>
            <person name="Lemos L.N."/>
            <person name="Wale N."/>
            <person name="Lin J.Y."/>
            <person name="Fernandes G.R."/>
            <person name="Duffy M.A."/>
            <person name="Rodrigues J.M."/>
        </authorList>
    </citation>
    <scope>NUCLEOTIDE SEQUENCE [LARGE SCALE GENOMIC DNA]</scope>
    <source>
        <strain evidence="4">Binning01</strain>
    </source>
</reference>
<name>A0A369KWV2_9BACT</name>
<dbReference type="GO" id="GO:0005886">
    <property type="term" value="C:plasma membrane"/>
    <property type="evidence" value="ECO:0007669"/>
    <property type="project" value="TreeGrafter"/>
</dbReference>
<sequence length="335" mass="38050">MENQNVYDSRLIEKFEAHRDFTRVFLDAFILINYEQKVLKFNAAFCQIMELRSIDVRRIQSLKEMLSTKLPGSEKSAIEQILESSVPTRIDEVPATNLTNKKELILIMSSYPYSEADGKMLGTCILMRDVTAETNLQSKYKDKSIQSITDPLTGLYTRRYFEEQIDKEFERCRTNNVLPKLAVIMFDLDKFKSVNDTYGHQAGDFVLAETARILRQQSRRSDVLGRYGGEELLVLIFDTTEKGAGTAAEKFRQAIQNNEYIFNGTRIPVTTSVGVTLIKTLDDSKETAVKRADECLYHAKENGRNIVFVDFGSGQMSFQNYIASIANSSVPENGS</sequence>
<protein>
    <recommendedName>
        <fullName evidence="1">diguanylate cyclase</fullName>
        <ecNumber evidence="1">2.7.7.65</ecNumber>
    </recommendedName>
</protein>
<dbReference type="Proteomes" id="UP000253934">
    <property type="component" value="Unassembled WGS sequence"/>
</dbReference>
<evidence type="ECO:0000313" key="4">
    <source>
        <dbReference type="EMBL" id="RDB36213.1"/>
    </source>
</evidence>
<comment type="catalytic activity">
    <reaction evidence="2">
        <text>2 GTP = 3',3'-c-di-GMP + 2 diphosphate</text>
        <dbReference type="Rhea" id="RHEA:24898"/>
        <dbReference type="ChEBI" id="CHEBI:33019"/>
        <dbReference type="ChEBI" id="CHEBI:37565"/>
        <dbReference type="ChEBI" id="CHEBI:58805"/>
        <dbReference type="EC" id="2.7.7.65"/>
    </reaction>
</comment>
<evidence type="ECO:0000256" key="2">
    <source>
        <dbReference type="ARBA" id="ARBA00034247"/>
    </source>
</evidence>